<dbReference type="PIRSF" id="PIRSF000137">
    <property type="entry name" value="Alcohol_oxidase"/>
    <property type="match status" value="1"/>
</dbReference>
<accession>A0ABX5J418</accession>
<evidence type="ECO:0000256" key="1">
    <source>
        <dbReference type="ARBA" id="ARBA00001974"/>
    </source>
</evidence>
<dbReference type="InterPro" id="IPR012132">
    <property type="entry name" value="GMC_OxRdtase"/>
</dbReference>
<sequence length="577" mass="62213">MGVCAQHLLCRRERVSDVDHIVVGGGAAGCVVAARLVREQGARVLLLEAGSSHHHPLLDMPPGIFKMINGSKFMRYHQTEPQAHLGGRVHDIPQGHVLGGGTSVNAQVYMRGRPEDYDDWDRRLAGNAARADWSWQGVLEHFRRMEDNDRLVNEHHGRGGPLKVSDPGHVDVASRWFIQAAQAAGLPYNGDFNGERQTGVGFYQFMNRAGKRCSAAYAYVEPLREHPGLEVALDCEVQQVLVEDGRAVGVEYRDRKGKVHRVRAQGEVILAAGALVTPKLLMLSGIGPAEQLAQHGIAVKADLPGVGQNLIDHPEVPITAYARTPCGYYRQGVGWRMLANGLQFKLFGSGPVTSAGVEAGAFVNPVDPQAAPTIQAFCVPIVYLDRDTRDALKDDYGLTVTTVVVKPKARGSVLLRSADPGDMPRVSPNLLGHPDDMQAMVEGQKFFLRAFEQSPLKENLHGVALPFAGSGASDDELLEHCRRFVKTNYHPAGTAAMGADDDPMAVLDARLRVRGVRGLRVCDMSAVPDIPAGNTTAPAMMLGSRCADFIGEDAGLGQDARRDAAAPEAKATGAAMH</sequence>
<dbReference type="Gene3D" id="3.50.50.60">
    <property type="entry name" value="FAD/NAD(P)-binding domain"/>
    <property type="match status" value="1"/>
</dbReference>
<dbReference type="PANTHER" id="PTHR11552">
    <property type="entry name" value="GLUCOSE-METHANOL-CHOLINE GMC OXIDOREDUCTASE"/>
    <property type="match status" value="1"/>
</dbReference>
<dbReference type="SUPFAM" id="SSF51905">
    <property type="entry name" value="FAD/NAD(P)-binding domain"/>
    <property type="match status" value="1"/>
</dbReference>
<evidence type="ECO:0000256" key="2">
    <source>
        <dbReference type="ARBA" id="ARBA00010790"/>
    </source>
</evidence>
<evidence type="ECO:0000313" key="6">
    <source>
        <dbReference type="EMBL" id="PTL95796.1"/>
    </source>
</evidence>
<keyword evidence="4" id="KW-0274">FAD</keyword>
<dbReference type="SUPFAM" id="SSF54373">
    <property type="entry name" value="FAD-linked reductases, C-terminal domain"/>
    <property type="match status" value="1"/>
</dbReference>
<comment type="similarity">
    <text evidence="2">Belongs to the GMC oxidoreductase family.</text>
</comment>
<feature type="domain" description="Glucose-methanol-choline oxidoreductase N-terminal" evidence="5">
    <location>
        <begin position="273"/>
        <end position="287"/>
    </location>
</feature>
<evidence type="ECO:0000259" key="5">
    <source>
        <dbReference type="PROSITE" id="PS00624"/>
    </source>
</evidence>
<keyword evidence="7" id="KW-1185">Reference proteome</keyword>
<comment type="cofactor">
    <cofactor evidence="1">
        <name>FAD</name>
        <dbReference type="ChEBI" id="CHEBI:57692"/>
    </cofactor>
</comment>
<name>A0ABX5J418_9GAMM</name>
<dbReference type="Pfam" id="PF00732">
    <property type="entry name" value="GMC_oxred_N"/>
    <property type="match status" value="1"/>
</dbReference>
<comment type="caution">
    <text evidence="6">The sequence shown here is derived from an EMBL/GenBank/DDBJ whole genome shotgun (WGS) entry which is preliminary data.</text>
</comment>
<dbReference type="Pfam" id="PF05199">
    <property type="entry name" value="GMC_oxred_C"/>
    <property type="match status" value="1"/>
</dbReference>
<dbReference type="Gene3D" id="3.30.560.10">
    <property type="entry name" value="Glucose Oxidase, domain 3"/>
    <property type="match status" value="1"/>
</dbReference>
<dbReference type="EMBL" id="PXNS01000002">
    <property type="protein sequence ID" value="PTL95796.1"/>
    <property type="molecule type" value="Genomic_DNA"/>
</dbReference>
<organism evidence="6 7">
    <name type="scientific">Halomonas litopenaei</name>
    <dbReference type="NCBI Taxonomy" id="2109328"/>
    <lineage>
        <taxon>Bacteria</taxon>
        <taxon>Pseudomonadati</taxon>
        <taxon>Pseudomonadota</taxon>
        <taxon>Gammaproteobacteria</taxon>
        <taxon>Oceanospirillales</taxon>
        <taxon>Halomonadaceae</taxon>
        <taxon>Halomonas</taxon>
    </lineage>
</organism>
<dbReference type="InterPro" id="IPR036188">
    <property type="entry name" value="FAD/NAD-bd_sf"/>
</dbReference>
<evidence type="ECO:0000256" key="4">
    <source>
        <dbReference type="ARBA" id="ARBA00022827"/>
    </source>
</evidence>
<keyword evidence="3" id="KW-0285">Flavoprotein</keyword>
<proteinExistence type="inferred from homology"/>
<gene>
    <name evidence="6" type="ORF">C6W88_04970</name>
</gene>
<protein>
    <submittedName>
        <fullName evidence="6">Glucose-methanol-choline oxidoreductase</fullName>
    </submittedName>
</protein>
<evidence type="ECO:0000313" key="7">
    <source>
        <dbReference type="Proteomes" id="UP000241895"/>
    </source>
</evidence>
<dbReference type="Proteomes" id="UP000241895">
    <property type="component" value="Unassembled WGS sequence"/>
</dbReference>
<evidence type="ECO:0000256" key="3">
    <source>
        <dbReference type="ARBA" id="ARBA00022630"/>
    </source>
</evidence>
<dbReference type="InterPro" id="IPR007867">
    <property type="entry name" value="GMC_OxRtase_C"/>
</dbReference>
<reference evidence="6 7" key="1">
    <citation type="submission" date="2018-03" db="EMBL/GenBank/DDBJ databases">
        <authorList>
            <person name="Zhou J."/>
            <person name="Li X."/>
            <person name="Xue M."/>
            <person name="Yin J."/>
        </authorList>
    </citation>
    <scope>NUCLEOTIDE SEQUENCE [LARGE SCALE GENOMIC DNA]</scope>
    <source>
        <strain evidence="6 7">SYSU ZJ2214</strain>
    </source>
</reference>
<dbReference type="PROSITE" id="PS00624">
    <property type="entry name" value="GMC_OXRED_2"/>
    <property type="match status" value="1"/>
</dbReference>
<dbReference type="PANTHER" id="PTHR11552:SF147">
    <property type="entry name" value="CHOLINE DEHYDROGENASE, MITOCHONDRIAL"/>
    <property type="match status" value="1"/>
</dbReference>
<dbReference type="InterPro" id="IPR000172">
    <property type="entry name" value="GMC_OxRdtase_N"/>
</dbReference>